<dbReference type="EnsemblProtists" id="EOD15862">
    <property type="protein sequence ID" value="EOD15862"/>
    <property type="gene ID" value="EMIHUDRAFT_124258"/>
</dbReference>
<dbReference type="SUPFAM" id="SSF51182">
    <property type="entry name" value="RmlC-like cupins"/>
    <property type="match status" value="1"/>
</dbReference>
<dbReference type="HOGENOM" id="CLU_1996882_0_0_1"/>
<sequence length="145" mass="15922">MEHPPNSGDDPDAWRMIRLYDDGKESFWGEASFPLKPGGTYDFPWHNAPRRQIIVCLNSKTEVTTGRGEKRTFGTGDCVLAEDTQGQGHCTRCTDGEGRWSIFLSLPDEDDAVVRLPDRRVACAFVLGVTVGSLAAATALGRHRG</sequence>
<evidence type="ECO:0000313" key="1">
    <source>
        <dbReference type="EnsemblProtists" id="EOD15862"/>
    </source>
</evidence>
<reference evidence="1" key="2">
    <citation type="submission" date="2024-10" db="UniProtKB">
        <authorList>
            <consortium name="EnsemblProtists"/>
        </authorList>
    </citation>
    <scope>IDENTIFICATION</scope>
</reference>
<organism evidence="1 2">
    <name type="scientific">Emiliania huxleyi (strain CCMP1516)</name>
    <dbReference type="NCBI Taxonomy" id="280463"/>
    <lineage>
        <taxon>Eukaryota</taxon>
        <taxon>Haptista</taxon>
        <taxon>Haptophyta</taxon>
        <taxon>Prymnesiophyceae</taxon>
        <taxon>Isochrysidales</taxon>
        <taxon>Noelaerhabdaceae</taxon>
        <taxon>Emiliania</taxon>
    </lineage>
</organism>
<reference evidence="2" key="1">
    <citation type="journal article" date="2013" name="Nature">
        <title>Pan genome of the phytoplankton Emiliania underpins its global distribution.</title>
        <authorList>
            <person name="Read B.A."/>
            <person name="Kegel J."/>
            <person name="Klute M.J."/>
            <person name="Kuo A."/>
            <person name="Lefebvre S.C."/>
            <person name="Maumus F."/>
            <person name="Mayer C."/>
            <person name="Miller J."/>
            <person name="Monier A."/>
            <person name="Salamov A."/>
            <person name="Young J."/>
            <person name="Aguilar M."/>
            <person name="Claverie J.M."/>
            <person name="Frickenhaus S."/>
            <person name="Gonzalez K."/>
            <person name="Herman E.K."/>
            <person name="Lin Y.C."/>
            <person name="Napier J."/>
            <person name="Ogata H."/>
            <person name="Sarno A.F."/>
            <person name="Shmutz J."/>
            <person name="Schroeder D."/>
            <person name="de Vargas C."/>
            <person name="Verret F."/>
            <person name="von Dassow P."/>
            <person name="Valentin K."/>
            <person name="Van de Peer Y."/>
            <person name="Wheeler G."/>
            <person name="Dacks J.B."/>
            <person name="Delwiche C.F."/>
            <person name="Dyhrman S.T."/>
            <person name="Glockner G."/>
            <person name="John U."/>
            <person name="Richards T."/>
            <person name="Worden A.Z."/>
            <person name="Zhang X."/>
            <person name="Grigoriev I.V."/>
            <person name="Allen A.E."/>
            <person name="Bidle K."/>
            <person name="Borodovsky M."/>
            <person name="Bowler C."/>
            <person name="Brownlee C."/>
            <person name="Cock J.M."/>
            <person name="Elias M."/>
            <person name="Gladyshev V.N."/>
            <person name="Groth M."/>
            <person name="Guda C."/>
            <person name="Hadaegh A."/>
            <person name="Iglesias-Rodriguez M.D."/>
            <person name="Jenkins J."/>
            <person name="Jones B.M."/>
            <person name="Lawson T."/>
            <person name="Leese F."/>
            <person name="Lindquist E."/>
            <person name="Lobanov A."/>
            <person name="Lomsadze A."/>
            <person name="Malik S.B."/>
            <person name="Marsh M.E."/>
            <person name="Mackinder L."/>
            <person name="Mock T."/>
            <person name="Mueller-Roeber B."/>
            <person name="Pagarete A."/>
            <person name="Parker M."/>
            <person name="Probert I."/>
            <person name="Quesneville H."/>
            <person name="Raines C."/>
            <person name="Rensing S.A."/>
            <person name="Riano-Pachon D.M."/>
            <person name="Richier S."/>
            <person name="Rokitta S."/>
            <person name="Shiraiwa Y."/>
            <person name="Soanes D.M."/>
            <person name="van der Giezen M."/>
            <person name="Wahlund T.M."/>
            <person name="Williams B."/>
            <person name="Wilson W."/>
            <person name="Wolfe G."/>
            <person name="Wurch L.L."/>
        </authorList>
    </citation>
    <scope>NUCLEOTIDE SEQUENCE</scope>
</reference>
<dbReference type="RefSeq" id="XP_005768291.1">
    <property type="nucleotide sequence ID" value="XM_005768234.1"/>
</dbReference>
<dbReference type="AlphaFoldDB" id="A0A0D3IX77"/>
<accession>A0A0D3IX77</accession>
<dbReference type="Proteomes" id="UP000013827">
    <property type="component" value="Unassembled WGS sequence"/>
</dbReference>
<evidence type="ECO:0000313" key="2">
    <source>
        <dbReference type="Proteomes" id="UP000013827"/>
    </source>
</evidence>
<keyword evidence="2" id="KW-1185">Reference proteome</keyword>
<dbReference type="InterPro" id="IPR011051">
    <property type="entry name" value="RmlC_Cupin_sf"/>
</dbReference>
<dbReference type="GeneID" id="17262012"/>
<name>A0A0D3IX77_EMIH1</name>
<dbReference type="KEGG" id="ehx:EMIHUDRAFT_124258"/>
<proteinExistence type="predicted"/>
<dbReference type="PaxDb" id="2903-EOD15862"/>
<protein>
    <recommendedName>
        <fullName evidence="3">Cupin 2 conserved barrel domain-containing protein</fullName>
    </recommendedName>
</protein>
<evidence type="ECO:0008006" key="3">
    <source>
        <dbReference type="Google" id="ProtNLM"/>
    </source>
</evidence>